<dbReference type="PANTHER" id="PTHR43433:SF5">
    <property type="entry name" value="AB HYDROLASE-1 DOMAIN-CONTAINING PROTEIN"/>
    <property type="match status" value="1"/>
</dbReference>
<dbReference type="PRINTS" id="PR00111">
    <property type="entry name" value="ABHYDROLASE"/>
</dbReference>
<sequence length="302" mass="32307">MTTDRATEDPTVPPTGVRALPPGGRTLRVNGVDLYADTLGDPADPAVLLIGRSVLAWEDGFCERLVAGSRFVVRYDFRDTGRSVGYEPGAPPYTLRDLVTDAVELLDVLGVARAHVVSSSGGGWIGQLMGLDHPDRVATLTLISTRSIAPGPCDPDLPDHTDGIMAFFRAGEPDWSDRAAVIDHLVAVDRAMAGTARPFDEAAARDLAGRVLDRTRNIRSSLSNIAFIDHGDRWRERLPEVSAPTLVIHGTDDPFFPYGNGVALAAEIPGAELLALEGTGHELPPVDWDTVVTAILRHTAGP</sequence>
<keyword evidence="3" id="KW-1185">Reference proteome</keyword>
<dbReference type="InterPro" id="IPR050471">
    <property type="entry name" value="AB_hydrolase"/>
</dbReference>
<evidence type="ECO:0000313" key="2">
    <source>
        <dbReference type="EMBL" id="MBC6469583.1"/>
    </source>
</evidence>
<dbReference type="InterPro" id="IPR000073">
    <property type="entry name" value="AB_hydrolase_1"/>
</dbReference>
<dbReference type="PANTHER" id="PTHR43433">
    <property type="entry name" value="HYDROLASE, ALPHA/BETA FOLD FAMILY PROTEIN"/>
    <property type="match status" value="1"/>
</dbReference>
<dbReference type="SUPFAM" id="SSF53474">
    <property type="entry name" value="alpha/beta-Hydrolases"/>
    <property type="match status" value="1"/>
</dbReference>
<feature type="domain" description="AB hydrolase-1" evidence="1">
    <location>
        <begin position="70"/>
        <end position="283"/>
    </location>
</feature>
<dbReference type="Proteomes" id="UP000805614">
    <property type="component" value="Unassembled WGS sequence"/>
</dbReference>
<gene>
    <name evidence="2" type="ORF">HKK74_29430</name>
</gene>
<reference evidence="2 3" key="1">
    <citation type="submission" date="2020-06" db="EMBL/GenBank/DDBJ databases">
        <title>Actinomadura xiongansis sp. nov., isolated from soil of Baiyangdian.</title>
        <authorList>
            <person name="Zhang X."/>
        </authorList>
    </citation>
    <scope>NUCLEOTIDE SEQUENCE [LARGE SCALE GENOMIC DNA]</scope>
    <source>
        <strain evidence="2 3">HBUM206468</strain>
    </source>
</reference>
<accession>A0ABR7LXJ9</accession>
<keyword evidence="2" id="KW-0378">Hydrolase</keyword>
<evidence type="ECO:0000259" key="1">
    <source>
        <dbReference type="Pfam" id="PF00561"/>
    </source>
</evidence>
<name>A0ABR7LXJ9_9ACTN</name>
<dbReference type="GO" id="GO:0016787">
    <property type="term" value="F:hydrolase activity"/>
    <property type="evidence" value="ECO:0007669"/>
    <property type="project" value="UniProtKB-KW"/>
</dbReference>
<dbReference type="InterPro" id="IPR029058">
    <property type="entry name" value="AB_hydrolase_fold"/>
</dbReference>
<protein>
    <submittedName>
        <fullName evidence="2">Alpha/beta hydrolase</fullName>
    </submittedName>
</protein>
<proteinExistence type="predicted"/>
<dbReference type="Pfam" id="PF00561">
    <property type="entry name" value="Abhydrolase_1"/>
    <property type="match status" value="1"/>
</dbReference>
<organism evidence="2 3">
    <name type="scientific">Actinomadura alba</name>
    <dbReference type="NCBI Taxonomy" id="406431"/>
    <lineage>
        <taxon>Bacteria</taxon>
        <taxon>Bacillati</taxon>
        <taxon>Actinomycetota</taxon>
        <taxon>Actinomycetes</taxon>
        <taxon>Streptosporangiales</taxon>
        <taxon>Thermomonosporaceae</taxon>
        <taxon>Actinomadura</taxon>
    </lineage>
</organism>
<dbReference type="RefSeq" id="WP_187246634.1">
    <property type="nucleotide sequence ID" value="NZ_BAAAOK010000001.1"/>
</dbReference>
<evidence type="ECO:0000313" key="3">
    <source>
        <dbReference type="Proteomes" id="UP000805614"/>
    </source>
</evidence>
<comment type="caution">
    <text evidence="2">The sequence shown here is derived from an EMBL/GenBank/DDBJ whole genome shotgun (WGS) entry which is preliminary data.</text>
</comment>
<dbReference type="Gene3D" id="3.40.50.1820">
    <property type="entry name" value="alpha/beta hydrolase"/>
    <property type="match status" value="1"/>
</dbReference>
<dbReference type="EMBL" id="JABVEC010000029">
    <property type="protein sequence ID" value="MBC6469583.1"/>
    <property type="molecule type" value="Genomic_DNA"/>
</dbReference>